<dbReference type="Pfam" id="PF05699">
    <property type="entry name" value="Dimer_Tnp_hAT"/>
    <property type="match status" value="1"/>
</dbReference>
<dbReference type="SUPFAM" id="SSF53098">
    <property type="entry name" value="Ribonuclease H-like"/>
    <property type="match status" value="1"/>
</dbReference>
<dbReference type="Proteomes" id="UP001652625">
    <property type="component" value="Chromosome 07"/>
</dbReference>
<sequence length="390" mass="44083">MTEEGCTPDASHKEQMSIILQSVTCTPGVGINISKNFFGYLTVNDTSRKGLFDAFLNQAKNWDLNNLDYRGQSYDDGANMKVKVKGVQARFLEMSPKAFYVPCTNYSLNFVIVDGALPSISAISFFGVHSRLEERVLEKRDKATATEVQLLTEYIRTWPLSIIIWYDVLFQINKSSELLQTSAISLDILASDLKATNVFLNECRKNGFSDARIKASEIAEVLGIEKTSIVTKLYDFLYQSESLIKACNESSLSVYCKSLQMKPNYIDSEDLEKELKRFVIIIKKEKNTLLKSEQDFLNYIYKEELQETYPNLVIALGIILTLPVTAASPELNFSKPTMVDECLSSSAMLSIENKFAYKLSYEGIIIKFVSNKTHRKPFFLMVCDVLVLSA</sequence>
<dbReference type="InterPro" id="IPR008906">
    <property type="entry name" value="HATC_C_dom"/>
</dbReference>
<dbReference type="PANTHER" id="PTHR45749">
    <property type="match status" value="1"/>
</dbReference>
<organism evidence="2 3">
    <name type="scientific">Hydra vulgaris</name>
    <name type="common">Hydra</name>
    <name type="synonym">Hydra attenuata</name>
    <dbReference type="NCBI Taxonomy" id="6087"/>
    <lineage>
        <taxon>Eukaryota</taxon>
        <taxon>Metazoa</taxon>
        <taxon>Cnidaria</taxon>
        <taxon>Hydrozoa</taxon>
        <taxon>Hydroidolina</taxon>
        <taxon>Anthoathecata</taxon>
        <taxon>Aplanulata</taxon>
        <taxon>Hydridae</taxon>
        <taxon>Hydra</taxon>
    </lineage>
</organism>
<keyword evidence="2" id="KW-1185">Reference proteome</keyword>
<dbReference type="PANTHER" id="PTHR45749:SF35">
    <property type="entry name" value="AC-LIKE TRANSPOSASE-RELATED"/>
    <property type="match status" value="1"/>
</dbReference>
<dbReference type="InterPro" id="IPR012337">
    <property type="entry name" value="RNaseH-like_sf"/>
</dbReference>
<proteinExistence type="predicted"/>
<evidence type="ECO:0000259" key="1">
    <source>
        <dbReference type="Pfam" id="PF05699"/>
    </source>
</evidence>
<reference evidence="3" key="1">
    <citation type="submission" date="2025-08" db="UniProtKB">
        <authorList>
            <consortium name="RefSeq"/>
        </authorList>
    </citation>
    <scope>IDENTIFICATION</scope>
</reference>
<protein>
    <submittedName>
        <fullName evidence="3">Uncharacterized protein LOC136082722</fullName>
    </submittedName>
</protein>
<evidence type="ECO:0000313" key="3">
    <source>
        <dbReference type="RefSeq" id="XP_065658216.1"/>
    </source>
</evidence>
<feature type="domain" description="HAT C-terminal dimerisation" evidence="1">
    <location>
        <begin position="292"/>
        <end position="336"/>
    </location>
</feature>
<evidence type="ECO:0000313" key="2">
    <source>
        <dbReference type="Proteomes" id="UP001652625"/>
    </source>
</evidence>
<dbReference type="RefSeq" id="XP_065658216.1">
    <property type="nucleotide sequence ID" value="XM_065802144.1"/>
</dbReference>
<gene>
    <name evidence="3" type="primary">LOC136082722</name>
</gene>
<accession>A0ABM4C9B2</accession>
<name>A0ABM4C9B2_HYDVU</name>
<dbReference type="GeneID" id="136082722"/>